<evidence type="ECO:0000313" key="2">
    <source>
        <dbReference type="EMBL" id="SDU78424.1"/>
    </source>
</evidence>
<dbReference type="SUPFAM" id="SSF52833">
    <property type="entry name" value="Thioredoxin-like"/>
    <property type="match status" value="1"/>
</dbReference>
<dbReference type="EMBL" id="LT629804">
    <property type="protein sequence ID" value="SDU78424.1"/>
    <property type="molecule type" value="Genomic_DNA"/>
</dbReference>
<keyword evidence="3" id="KW-1185">Reference proteome</keyword>
<gene>
    <name evidence="2" type="ORF">SAMN04489737_0470</name>
</gene>
<feature type="domain" description="Thioredoxin" evidence="1">
    <location>
        <begin position="6"/>
        <end position="101"/>
    </location>
</feature>
<protein>
    <submittedName>
        <fullName evidence="2">Thioredoxin</fullName>
    </submittedName>
</protein>
<evidence type="ECO:0000259" key="1">
    <source>
        <dbReference type="Pfam" id="PF00085"/>
    </source>
</evidence>
<dbReference type="Proteomes" id="UP000214355">
    <property type="component" value="Chromosome I"/>
</dbReference>
<dbReference type="STRING" id="131112.SAMN04489737_0470"/>
<dbReference type="GeneID" id="65344218"/>
<dbReference type="Gene3D" id="3.40.30.10">
    <property type="entry name" value="Glutaredoxin"/>
    <property type="match status" value="1"/>
</dbReference>
<dbReference type="OrthoDB" id="9790390at2"/>
<dbReference type="CDD" id="cd02947">
    <property type="entry name" value="TRX_family"/>
    <property type="match status" value="1"/>
</dbReference>
<proteinExistence type="predicted"/>
<organism evidence="2 3">
    <name type="scientific">Arcanobacterium phocae</name>
    <dbReference type="NCBI Taxonomy" id="131112"/>
    <lineage>
        <taxon>Bacteria</taxon>
        <taxon>Bacillati</taxon>
        <taxon>Actinomycetota</taxon>
        <taxon>Actinomycetes</taxon>
        <taxon>Actinomycetales</taxon>
        <taxon>Actinomycetaceae</taxon>
        <taxon>Arcanobacterium</taxon>
    </lineage>
</organism>
<reference evidence="3" key="1">
    <citation type="submission" date="2016-10" db="EMBL/GenBank/DDBJ databases">
        <authorList>
            <person name="Varghese N."/>
            <person name="Submissions S."/>
        </authorList>
    </citation>
    <scope>NUCLEOTIDE SEQUENCE [LARGE SCALE GENOMIC DNA]</scope>
    <source>
        <strain evidence="3">DSM 10002</strain>
    </source>
</reference>
<dbReference type="RefSeq" id="WP_091279440.1">
    <property type="nucleotide sequence ID" value="NZ_JABAPH010000016.1"/>
</dbReference>
<dbReference type="InterPro" id="IPR013766">
    <property type="entry name" value="Thioredoxin_domain"/>
</dbReference>
<evidence type="ECO:0000313" key="3">
    <source>
        <dbReference type="Proteomes" id="UP000214355"/>
    </source>
</evidence>
<accession>A0A1H2LC83</accession>
<sequence length="121" mass="13590">MDEYQSTVVLRYFHAPWSLPCVQMNRIFSEVAVDCARYIQKNLPESLGTSFEKDIVNIDDDPDLMATHGIDHVPTIQLSIQGYDVLTLTGARPKLALRSEIFSALNTHDLSSRAQRSNHGS</sequence>
<dbReference type="Pfam" id="PF00085">
    <property type="entry name" value="Thioredoxin"/>
    <property type="match status" value="1"/>
</dbReference>
<dbReference type="AlphaFoldDB" id="A0A1H2LC83"/>
<name>A0A1H2LC83_9ACTO</name>
<dbReference type="InterPro" id="IPR036249">
    <property type="entry name" value="Thioredoxin-like_sf"/>
</dbReference>